<dbReference type="AlphaFoldDB" id="A0A7Z7PRK3"/>
<evidence type="ECO:0000313" key="1">
    <source>
        <dbReference type="EMBL" id="SSC12875.1"/>
    </source>
</evidence>
<dbReference type="KEGG" id="minf:MESINF_1431"/>
<organism evidence="1 2">
    <name type="scientific">Mesotoga infera</name>
    <dbReference type="NCBI Taxonomy" id="1236046"/>
    <lineage>
        <taxon>Bacteria</taxon>
        <taxon>Thermotogati</taxon>
        <taxon>Thermotogota</taxon>
        <taxon>Thermotogae</taxon>
        <taxon>Kosmotogales</taxon>
        <taxon>Kosmotogaceae</taxon>
        <taxon>Mesotoga</taxon>
    </lineage>
</organism>
<dbReference type="Proteomes" id="UP000250796">
    <property type="component" value="Chromosome MESINF"/>
</dbReference>
<reference evidence="1 2" key="1">
    <citation type="submission" date="2017-01" db="EMBL/GenBank/DDBJ databases">
        <authorList>
            <person name="Erauso G."/>
        </authorList>
    </citation>
    <scope>NUCLEOTIDE SEQUENCE [LARGE SCALE GENOMIC DNA]</scope>
    <source>
        <strain evidence="1">MESINF1</strain>
    </source>
</reference>
<protein>
    <submittedName>
        <fullName evidence="1">Uncharacterized protein</fullName>
    </submittedName>
</protein>
<evidence type="ECO:0000313" key="2">
    <source>
        <dbReference type="Proteomes" id="UP000250796"/>
    </source>
</evidence>
<proteinExistence type="predicted"/>
<name>A0A7Z7PRK3_9BACT</name>
<keyword evidence="2" id="KW-1185">Reference proteome</keyword>
<accession>A0A7Z7PRK3</accession>
<sequence>MMAPSGHPDMLLVRIPVFARREERDFDLLTSDLIPLTSA</sequence>
<gene>
    <name evidence="1" type="ORF">MESINF_1431</name>
</gene>
<dbReference type="EMBL" id="LS974202">
    <property type="protein sequence ID" value="SSC12875.1"/>
    <property type="molecule type" value="Genomic_DNA"/>
</dbReference>